<name>A0A9Q1FD57_SYNKA</name>
<organism evidence="2 3">
    <name type="scientific">Synaphobranchus kaupii</name>
    <name type="common">Kaup's arrowtooth eel</name>
    <dbReference type="NCBI Taxonomy" id="118154"/>
    <lineage>
        <taxon>Eukaryota</taxon>
        <taxon>Metazoa</taxon>
        <taxon>Chordata</taxon>
        <taxon>Craniata</taxon>
        <taxon>Vertebrata</taxon>
        <taxon>Euteleostomi</taxon>
        <taxon>Actinopterygii</taxon>
        <taxon>Neopterygii</taxon>
        <taxon>Teleostei</taxon>
        <taxon>Anguilliformes</taxon>
        <taxon>Synaphobranchidae</taxon>
        <taxon>Synaphobranchus</taxon>
    </lineage>
</organism>
<dbReference type="AlphaFoldDB" id="A0A9Q1FD57"/>
<sequence>MDIFLMSSIWLSNATLAALEGSAPCCCVSEEDSPGLVPSCTSASYDGGLLRGQCQDTDRLKLAARSARATRLSAQALILQTINFEPDGLE</sequence>
<evidence type="ECO:0000313" key="2">
    <source>
        <dbReference type="EMBL" id="KAJ8356024.1"/>
    </source>
</evidence>
<feature type="signal peptide" evidence="1">
    <location>
        <begin position="1"/>
        <end position="17"/>
    </location>
</feature>
<dbReference type="Proteomes" id="UP001152622">
    <property type="component" value="Chromosome 6"/>
</dbReference>
<evidence type="ECO:0000313" key="3">
    <source>
        <dbReference type="Proteomes" id="UP001152622"/>
    </source>
</evidence>
<dbReference type="EMBL" id="JAINUF010000006">
    <property type="protein sequence ID" value="KAJ8356024.1"/>
    <property type="molecule type" value="Genomic_DNA"/>
</dbReference>
<gene>
    <name evidence="2" type="ORF">SKAU_G00188180</name>
</gene>
<evidence type="ECO:0000256" key="1">
    <source>
        <dbReference type="SAM" id="SignalP"/>
    </source>
</evidence>
<keyword evidence="1" id="KW-0732">Signal</keyword>
<protein>
    <recommendedName>
        <fullName evidence="4">Secreted protein</fullName>
    </recommendedName>
</protein>
<keyword evidence="3" id="KW-1185">Reference proteome</keyword>
<accession>A0A9Q1FD57</accession>
<feature type="chain" id="PRO_5040392339" description="Secreted protein" evidence="1">
    <location>
        <begin position="18"/>
        <end position="90"/>
    </location>
</feature>
<reference evidence="2" key="1">
    <citation type="journal article" date="2023" name="Science">
        <title>Genome structures resolve the early diversification of teleost fishes.</title>
        <authorList>
            <person name="Parey E."/>
            <person name="Louis A."/>
            <person name="Montfort J."/>
            <person name="Bouchez O."/>
            <person name="Roques C."/>
            <person name="Iampietro C."/>
            <person name="Lluch J."/>
            <person name="Castinel A."/>
            <person name="Donnadieu C."/>
            <person name="Desvignes T."/>
            <person name="Floi Bucao C."/>
            <person name="Jouanno E."/>
            <person name="Wen M."/>
            <person name="Mejri S."/>
            <person name="Dirks R."/>
            <person name="Jansen H."/>
            <person name="Henkel C."/>
            <person name="Chen W.J."/>
            <person name="Zahm M."/>
            <person name="Cabau C."/>
            <person name="Klopp C."/>
            <person name="Thompson A.W."/>
            <person name="Robinson-Rechavi M."/>
            <person name="Braasch I."/>
            <person name="Lecointre G."/>
            <person name="Bobe J."/>
            <person name="Postlethwait J.H."/>
            <person name="Berthelot C."/>
            <person name="Roest Crollius H."/>
            <person name="Guiguen Y."/>
        </authorList>
    </citation>
    <scope>NUCLEOTIDE SEQUENCE</scope>
    <source>
        <strain evidence="2">WJC10195</strain>
    </source>
</reference>
<evidence type="ECO:0008006" key="4">
    <source>
        <dbReference type="Google" id="ProtNLM"/>
    </source>
</evidence>
<comment type="caution">
    <text evidence="2">The sequence shown here is derived from an EMBL/GenBank/DDBJ whole genome shotgun (WGS) entry which is preliminary data.</text>
</comment>
<proteinExistence type="predicted"/>